<proteinExistence type="inferred from homology"/>
<keyword evidence="7" id="KW-0408">Iron</keyword>
<sequence length="301" mass="34309">MQRRHFLLFDVLPFVGTLCAFGLLYYQPLTAVDVGLFFLMWALTGFALTVGFHRLFTHRAFKTSAPVRVIFTILGCMAARGPMISWTAMHRRHHELADHEGDMHSPNMHGTTLTGRLRGWWHAHVGWMIRHEYPNVAHYVPDLLADKPVVKADRMYHLWIVAGLAVPALLGGWLTHSWIGALTGFLWGGVVRMFVVEQSVSALNSLLHLFGSRPFKMQDNRSHNNPLLAILTWGEGWHNNHHAFPASASFGLKWYEIDFGYWVVLALEACGLVWDVRRIEPERIEARKAVLNARMADALDR</sequence>
<evidence type="ECO:0000256" key="7">
    <source>
        <dbReference type="ARBA" id="ARBA00023004"/>
    </source>
</evidence>
<feature type="transmembrane region" description="Helical" evidence="10">
    <location>
        <begin position="156"/>
        <end position="179"/>
    </location>
</feature>
<comment type="similarity">
    <text evidence="2">Belongs to the fatty acid desaturase type 2 family.</text>
</comment>
<keyword evidence="5 10" id="KW-1133">Transmembrane helix</keyword>
<evidence type="ECO:0000313" key="12">
    <source>
        <dbReference type="EMBL" id="KVE29428.1"/>
    </source>
</evidence>
<evidence type="ECO:0000256" key="2">
    <source>
        <dbReference type="ARBA" id="ARBA00008749"/>
    </source>
</evidence>
<feature type="transmembrane region" description="Helical" evidence="10">
    <location>
        <begin position="38"/>
        <end position="56"/>
    </location>
</feature>
<dbReference type="GO" id="GO:0006631">
    <property type="term" value="P:fatty acid metabolic process"/>
    <property type="evidence" value="ECO:0007669"/>
    <property type="project" value="UniProtKB-KW"/>
</dbReference>
<evidence type="ECO:0000256" key="8">
    <source>
        <dbReference type="ARBA" id="ARBA00023098"/>
    </source>
</evidence>
<dbReference type="PANTHER" id="PTHR11351:SF3">
    <property type="entry name" value="BLL4393 PROTEIN"/>
    <property type="match status" value="1"/>
</dbReference>
<evidence type="ECO:0000256" key="10">
    <source>
        <dbReference type="SAM" id="Phobius"/>
    </source>
</evidence>
<dbReference type="GO" id="GO:0016717">
    <property type="term" value="F:oxidoreductase activity, acting on paired donors, with oxidation of a pair of donors resulting in the reduction of molecular oxygen to two molecules of water"/>
    <property type="evidence" value="ECO:0007669"/>
    <property type="project" value="InterPro"/>
</dbReference>
<dbReference type="InterPro" id="IPR015876">
    <property type="entry name" value="Acyl-CoA_DS"/>
</dbReference>
<dbReference type="OrthoDB" id="19906at2"/>
<dbReference type="PRINTS" id="PR00075">
    <property type="entry name" value="FACDDSATRASE"/>
</dbReference>
<comment type="caution">
    <text evidence="12">The sequence shown here is derived from an EMBL/GenBank/DDBJ whole genome shotgun (WGS) entry which is preliminary data.</text>
</comment>
<evidence type="ECO:0000259" key="11">
    <source>
        <dbReference type="Pfam" id="PF00487"/>
    </source>
</evidence>
<dbReference type="AlphaFoldDB" id="A0A103E6X1"/>
<dbReference type="EMBL" id="LOWA01000014">
    <property type="protein sequence ID" value="KVE29428.1"/>
    <property type="molecule type" value="Genomic_DNA"/>
</dbReference>
<keyword evidence="3 10" id="KW-0812">Transmembrane</keyword>
<protein>
    <submittedName>
        <fullName evidence="12">Fatty acid desaturase</fullName>
    </submittedName>
</protein>
<evidence type="ECO:0000256" key="9">
    <source>
        <dbReference type="ARBA" id="ARBA00023136"/>
    </source>
</evidence>
<name>A0A103E6X1_9BURK</name>
<evidence type="ECO:0000256" key="1">
    <source>
        <dbReference type="ARBA" id="ARBA00004141"/>
    </source>
</evidence>
<dbReference type="PANTHER" id="PTHR11351">
    <property type="entry name" value="ACYL-COA DESATURASE"/>
    <property type="match status" value="1"/>
</dbReference>
<dbReference type="Pfam" id="PF00487">
    <property type="entry name" value="FA_desaturase"/>
    <property type="match status" value="1"/>
</dbReference>
<keyword evidence="8" id="KW-0443">Lipid metabolism</keyword>
<evidence type="ECO:0000313" key="13">
    <source>
        <dbReference type="Proteomes" id="UP000062788"/>
    </source>
</evidence>
<keyword evidence="9 10" id="KW-0472">Membrane</keyword>
<keyword evidence="13" id="KW-1185">Reference proteome</keyword>
<feature type="transmembrane region" description="Helical" evidence="10">
    <location>
        <begin position="7"/>
        <end position="26"/>
    </location>
</feature>
<dbReference type="CDD" id="cd03505">
    <property type="entry name" value="Delta9-FADS-like"/>
    <property type="match status" value="1"/>
</dbReference>
<keyword evidence="4" id="KW-0276">Fatty acid metabolism</keyword>
<evidence type="ECO:0000256" key="4">
    <source>
        <dbReference type="ARBA" id="ARBA00022832"/>
    </source>
</evidence>
<dbReference type="InterPro" id="IPR005804">
    <property type="entry name" value="FA_desaturase_dom"/>
</dbReference>
<reference evidence="12 13" key="1">
    <citation type="submission" date="2015-11" db="EMBL/GenBank/DDBJ databases">
        <title>Expanding the genomic diversity of Burkholderia species for the development of highly accurate diagnostics.</title>
        <authorList>
            <person name="Sahl J."/>
            <person name="Keim P."/>
            <person name="Wagner D."/>
        </authorList>
    </citation>
    <scope>NUCLEOTIDE SEQUENCE [LARGE SCALE GENOMIC DNA]</scope>
    <source>
        <strain evidence="12 13">TSV85</strain>
    </source>
</reference>
<evidence type="ECO:0000256" key="6">
    <source>
        <dbReference type="ARBA" id="ARBA00023002"/>
    </source>
</evidence>
<feature type="domain" description="Fatty acid desaturase" evidence="11">
    <location>
        <begin position="38"/>
        <end position="262"/>
    </location>
</feature>
<evidence type="ECO:0000256" key="3">
    <source>
        <dbReference type="ARBA" id="ARBA00022692"/>
    </source>
</evidence>
<organism evidence="12 13">
    <name type="scientific">Burkholderia singularis</name>
    <dbReference type="NCBI Taxonomy" id="1503053"/>
    <lineage>
        <taxon>Bacteria</taxon>
        <taxon>Pseudomonadati</taxon>
        <taxon>Pseudomonadota</taxon>
        <taxon>Betaproteobacteria</taxon>
        <taxon>Burkholderiales</taxon>
        <taxon>Burkholderiaceae</taxon>
        <taxon>Burkholderia</taxon>
        <taxon>pseudomallei group</taxon>
    </lineage>
</organism>
<evidence type="ECO:0000256" key="5">
    <source>
        <dbReference type="ARBA" id="ARBA00022989"/>
    </source>
</evidence>
<accession>A0A103E6X1</accession>
<keyword evidence="6" id="KW-0560">Oxidoreductase</keyword>
<comment type="subcellular location">
    <subcellularLocation>
        <location evidence="1">Membrane</location>
        <topology evidence="1">Multi-pass membrane protein</topology>
    </subcellularLocation>
</comment>
<dbReference type="GO" id="GO:0016020">
    <property type="term" value="C:membrane"/>
    <property type="evidence" value="ECO:0007669"/>
    <property type="project" value="UniProtKB-SubCell"/>
</dbReference>
<gene>
    <name evidence="12" type="ORF">WS67_05380</name>
</gene>
<feature type="transmembrane region" description="Helical" evidence="10">
    <location>
        <begin position="185"/>
        <end position="207"/>
    </location>
</feature>
<dbReference type="Proteomes" id="UP000062788">
    <property type="component" value="Unassembled WGS sequence"/>
</dbReference>